<comment type="caution">
    <text evidence="1">The sequence shown here is derived from an EMBL/GenBank/DDBJ whole genome shotgun (WGS) entry which is preliminary data.</text>
</comment>
<accession>A0AAE3UJL2</accession>
<protein>
    <submittedName>
        <fullName evidence="1">Uncharacterized protein</fullName>
    </submittedName>
</protein>
<dbReference type="AlphaFoldDB" id="A0AAE3UJL2"/>
<name>A0AAE3UJL2_9BACT</name>
<evidence type="ECO:0000313" key="2">
    <source>
        <dbReference type="Proteomes" id="UP001232063"/>
    </source>
</evidence>
<dbReference type="Proteomes" id="UP001232063">
    <property type="component" value="Unassembled WGS sequence"/>
</dbReference>
<proteinExistence type="predicted"/>
<gene>
    <name evidence="1" type="ORF">QNI22_32000</name>
</gene>
<dbReference type="RefSeq" id="WP_314517255.1">
    <property type="nucleotide sequence ID" value="NZ_JASJOU010000015.1"/>
</dbReference>
<keyword evidence="2" id="KW-1185">Reference proteome</keyword>
<sequence>MSPNVIEKENIIRLLLSGQKASIALGLQLADSLEVDLQDFRQTINLVCKYLQHYEFYSFELRLEKIGQSLPLTLENNPLSDSEKEQIQSLLTNCKINF</sequence>
<dbReference type="EMBL" id="JASJOU010000015">
    <property type="protein sequence ID" value="MDJ1505323.1"/>
    <property type="molecule type" value="Genomic_DNA"/>
</dbReference>
<organism evidence="1 2">
    <name type="scientific">Xanthocytophaga agilis</name>
    <dbReference type="NCBI Taxonomy" id="3048010"/>
    <lineage>
        <taxon>Bacteria</taxon>
        <taxon>Pseudomonadati</taxon>
        <taxon>Bacteroidota</taxon>
        <taxon>Cytophagia</taxon>
        <taxon>Cytophagales</taxon>
        <taxon>Rhodocytophagaceae</taxon>
        <taxon>Xanthocytophaga</taxon>
    </lineage>
</organism>
<reference evidence="1" key="1">
    <citation type="submission" date="2023-05" db="EMBL/GenBank/DDBJ databases">
        <authorList>
            <person name="Zhang X."/>
        </authorList>
    </citation>
    <scope>NUCLEOTIDE SEQUENCE</scope>
    <source>
        <strain evidence="1">BD1B2-1</strain>
    </source>
</reference>
<evidence type="ECO:0000313" key="1">
    <source>
        <dbReference type="EMBL" id="MDJ1505323.1"/>
    </source>
</evidence>